<dbReference type="EMBL" id="SRMA01025159">
    <property type="protein sequence ID" value="TRY98524.1"/>
    <property type="molecule type" value="Genomic_DNA"/>
</dbReference>
<proteinExistence type="predicted"/>
<evidence type="ECO:0000313" key="1">
    <source>
        <dbReference type="EMBL" id="TRY98524.1"/>
    </source>
</evidence>
<keyword evidence="2" id="KW-1185">Reference proteome</keyword>
<gene>
    <name evidence="1" type="ORF">DNTS_014647</name>
</gene>
<sequence length="265" mass="30551">MDTTALSEEVQKHGGGELLTPLTEMELLEAFPRLLRTCEKHTLRNIRCNNRYTIKSAEEAARGFRSWPCDDVVFPHDLTDESLRFFLERAESLRHLVSFRPPLERSTVLTAGGWKRSQTSASSRPTLLQSFRLQDLSPADNQWSEQKSPHIRPETWTLSYKKHLTPGELLEGVEFLSSKSLQEAFKISSSISCREERSTLLESYTERERNIRGFSELGAAREEHFKTCLNFYKKKLWTSENPVDQPQLWKPHSEPQASVSLSVLR</sequence>
<comment type="caution">
    <text evidence="1">The sequence shown here is derived from an EMBL/GenBank/DDBJ whole genome shotgun (WGS) entry which is preliminary data.</text>
</comment>
<accession>A0A553R8K6</accession>
<protein>
    <submittedName>
        <fullName evidence="1">Uncharacterized protein</fullName>
    </submittedName>
</protein>
<reference evidence="1 2" key="1">
    <citation type="journal article" date="2019" name="Sci. Data">
        <title>Hybrid genome assembly and annotation of Danionella translucida.</title>
        <authorList>
            <person name="Kadobianskyi M."/>
            <person name="Schulze L."/>
            <person name="Schuelke M."/>
            <person name="Judkewitz B."/>
        </authorList>
    </citation>
    <scope>NUCLEOTIDE SEQUENCE [LARGE SCALE GENOMIC DNA]</scope>
    <source>
        <strain evidence="1 2">Bolton</strain>
    </source>
</reference>
<dbReference type="Proteomes" id="UP000316079">
    <property type="component" value="Unassembled WGS sequence"/>
</dbReference>
<dbReference type="AlphaFoldDB" id="A0A553R8K6"/>
<name>A0A553R8K6_9TELE</name>
<organism evidence="1 2">
    <name type="scientific">Danionella cerebrum</name>
    <dbReference type="NCBI Taxonomy" id="2873325"/>
    <lineage>
        <taxon>Eukaryota</taxon>
        <taxon>Metazoa</taxon>
        <taxon>Chordata</taxon>
        <taxon>Craniata</taxon>
        <taxon>Vertebrata</taxon>
        <taxon>Euteleostomi</taxon>
        <taxon>Actinopterygii</taxon>
        <taxon>Neopterygii</taxon>
        <taxon>Teleostei</taxon>
        <taxon>Ostariophysi</taxon>
        <taxon>Cypriniformes</taxon>
        <taxon>Danionidae</taxon>
        <taxon>Danioninae</taxon>
        <taxon>Danionella</taxon>
    </lineage>
</organism>
<evidence type="ECO:0000313" key="2">
    <source>
        <dbReference type="Proteomes" id="UP000316079"/>
    </source>
</evidence>